<dbReference type="EMBL" id="BMHY01000001">
    <property type="protein sequence ID" value="GGG56451.1"/>
    <property type="molecule type" value="Genomic_DNA"/>
</dbReference>
<organism evidence="3 4">
    <name type="scientific">Paenibacillus radicis</name>
    <name type="common">ex Gao et al. 2016</name>
    <dbReference type="NCBI Taxonomy" id="1737354"/>
    <lineage>
        <taxon>Bacteria</taxon>
        <taxon>Bacillati</taxon>
        <taxon>Bacillota</taxon>
        <taxon>Bacilli</taxon>
        <taxon>Bacillales</taxon>
        <taxon>Paenibacillaceae</taxon>
        <taxon>Paenibacillus</taxon>
    </lineage>
</organism>
<evidence type="ECO:0008006" key="5">
    <source>
        <dbReference type="Google" id="ProtNLM"/>
    </source>
</evidence>
<evidence type="ECO:0000256" key="1">
    <source>
        <dbReference type="SAM" id="MobiDB-lite"/>
    </source>
</evidence>
<dbReference type="InterPro" id="IPR055338">
    <property type="entry name" value="YqfX-like"/>
</dbReference>
<proteinExistence type="predicted"/>
<dbReference type="RefSeq" id="WP_188887507.1">
    <property type="nucleotide sequence ID" value="NZ_BMHY01000001.1"/>
</dbReference>
<feature type="compositionally biased region" description="Basic and acidic residues" evidence="1">
    <location>
        <begin position="1"/>
        <end position="23"/>
    </location>
</feature>
<reference evidence="3 4" key="1">
    <citation type="journal article" date="2014" name="Int. J. Syst. Evol. Microbiol.">
        <title>Complete genome sequence of Corynebacterium casei LMG S-19264T (=DSM 44701T), isolated from a smear-ripened cheese.</title>
        <authorList>
            <consortium name="US DOE Joint Genome Institute (JGI-PGF)"/>
            <person name="Walter F."/>
            <person name="Albersmeier A."/>
            <person name="Kalinowski J."/>
            <person name="Ruckert C."/>
        </authorList>
    </citation>
    <scope>NUCLEOTIDE SEQUENCE [LARGE SCALE GENOMIC DNA]</scope>
    <source>
        <strain evidence="3 4">CGMCC 1.15286</strain>
    </source>
</reference>
<feature type="transmembrane region" description="Helical" evidence="2">
    <location>
        <begin position="82"/>
        <end position="101"/>
    </location>
</feature>
<evidence type="ECO:0000313" key="3">
    <source>
        <dbReference type="EMBL" id="GGG56451.1"/>
    </source>
</evidence>
<keyword evidence="2" id="KW-1133">Transmembrane helix</keyword>
<dbReference type="AlphaFoldDB" id="A0A917LTG6"/>
<dbReference type="PANTHER" id="PTHR40040:SF1">
    <property type="entry name" value="MEMBRANE PROTEIN"/>
    <property type="match status" value="1"/>
</dbReference>
<name>A0A917LTG6_9BACL</name>
<protein>
    <recommendedName>
        <fullName evidence="5">DUF4190 domain-containing protein</fullName>
    </recommendedName>
</protein>
<keyword evidence="2" id="KW-0812">Transmembrane</keyword>
<sequence>MATDRRDEREKDLIDDDRPEKTDFPTYNVAAPNGLPGISNNYYNDLNEEMASDFAVGSTVSYVPRKEKEETVVEREESGGAALGWVALVFAVASWFLWPILMGLSSVALGYMAYRQGARALGGWAIAIGLIAVLLSAVIVPLYYAII</sequence>
<keyword evidence="2" id="KW-0472">Membrane</keyword>
<comment type="caution">
    <text evidence="3">The sequence shown here is derived from an EMBL/GenBank/DDBJ whole genome shotgun (WGS) entry which is preliminary data.</text>
</comment>
<dbReference type="Proteomes" id="UP000600247">
    <property type="component" value="Unassembled WGS sequence"/>
</dbReference>
<feature type="transmembrane region" description="Helical" evidence="2">
    <location>
        <begin position="121"/>
        <end position="146"/>
    </location>
</feature>
<evidence type="ECO:0000313" key="4">
    <source>
        <dbReference type="Proteomes" id="UP000600247"/>
    </source>
</evidence>
<dbReference type="PANTHER" id="PTHR40040">
    <property type="entry name" value="SMALL HYDROPHOBIC PROTEIN-RELATED"/>
    <property type="match status" value="1"/>
</dbReference>
<evidence type="ECO:0000256" key="2">
    <source>
        <dbReference type="SAM" id="Phobius"/>
    </source>
</evidence>
<gene>
    <name evidence="3" type="ORF">GCM10010918_06780</name>
</gene>
<feature type="region of interest" description="Disordered" evidence="1">
    <location>
        <begin position="1"/>
        <end position="26"/>
    </location>
</feature>
<accession>A0A917LTG6</accession>
<keyword evidence="4" id="KW-1185">Reference proteome</keyword>